<evidence type="ECO:0000313" key="2">
    <source>
        <dbReference type="EMBL" id="MFB9329949.1"/>
    </source>
</evidence>
<evidence type="ECO:0000313" key="3">
    <source>
        <dbReference type="Proteomes" id="UP001589747"/>
    </source>
</evidence>
<reference evidence="2 3" key="1">
    <citation type="submission" date="2024-09" db="EMBL/GenBank/DDBJ databases">
        <authorList>
            <person name="Sun Q."/>
            <person name="Mori K."/>
        </authorList>
    </citation>
    <scope>NUCLEOTIDE SEQUENCE [LARGE SCALE GENOMIC DNA]</scope>
    <source>
        <strain evidence="2 3">TISTR 2452</strain>
    </source>
</reference>
<sequence length="101" mass="11133">MLPAPQSILGEFYRGPASNRSSRSARDGTVRRIHAKGGARHWQLLAEQAGVRIYVGHEDGDAGAVEHADALVYLGFGGVEEERMEEGILRLRRAWIERGHG</sequence>
<dbReference type="RefSeq" id="WP_377500685.1">
    <property type="nucleotide sequence ID" value="NZ_JBHMDO010000047.1"/>
</dbReference>
<evidence type="ECO:0000256" key="1">
    <source>
        <dbReference type="SAM" id="MobiDB-lite"/>
    </source>
</evidence>
<dbReference type="Proteomes" id="UP001589747">
    <property type="component" value="Unassembled WGS sequence"/>
</dbReference>
<organism evidence="2 3">
    <name type="scientific">Paenibacillus aurantiacus</name>
    <dbReference type="NCBI Taxonomy" id="1936118"/>
    <lineage>
        <taxon>Bacteria</taxon>
        <taxon>Bacillati</taxon>
        <taxon>Bacillota</taxon>
        <taxon>Bacilli</taxon>
        <taxon>Bacillales</taxon>
        <taxon>Paenibacillaceae</taxon>
        <taxon>Paenibacillus</taxon>
    </lineage>
</organism>
<name>A0ABV5KXL3_9BACL</name>
<accession>A0ABV5KXL3</accession>
<proteinExistence type="predicted"/>
<comment type="caution">
    <text evidence="2">The sequence shown here is derived from an EMBL/GenBank/DDBJ whole genome shotgun (WGS) entry which is preliminary data.</text>
</comment>
<dbReference type="EMBL" id="JBHMDO010000047">
    <property type="protein sequence ID" value="MFB9329949.1"/>
    <property type="molecule type" value="Genomic_DNA"/>
</dbReference>
<keyword evidence="3" id="KW-1185">Reference proteome</keyword>
<gene>
    <name evidence="2" type="ORF">ACFFSY_28750</name>
</gene>
<protein>
    <submittedName>
        <fullName evidence="2">Uncharacterized protein</fullName>
    </submittedName>
</protein>
<feature type="region of interest" description="Disordered" evidence="1">
    <location>
        <begin position="1"/>
        <end position="29"/>
    </location>
</feature>